<sequence length="369" mass="39011">MFHVRDSRRRVTALQPTVAYSLQSYPYQPCLATPDSPGAPVNSTSSPQPSADTPSAPPAIDRVFARFPSFALALAMTFVGINVGIGKTMVAVMPVAAFALWRFVIAVIALAPRYRPSAMRRVTRAQWGHLFLQTFFGTFLFTLLMLSGVRMTTATAAGVITATLPACVALLSWAVLREHPSRRTMVSVGLAIAGVALLNLSRGDAHGVSGADTGNAWLGNALVLGAVVCEGIYVIVSKRLAAELSAIDICAYTHLIGGVLMLPLGVVGLMAVDYAALTPGHWALIIWYGLAASVFSFFLWMRGIRHVSAQLAGVFTAMVPVAATAYGVIFLDERLTLAQGAALALTVAGIVLASLPCAGMRKTLLPARD</sequence>
<evidence type="ECO:0000259" key="8">
    <source>
        <dbReference type="Pfam" id="PF00892"/>
    </source>
</evidence>
<dbReference type="InterPro" id="IPR000620">
    <property type="entry name" value="EamA_dom"/>
</dbReference>
<dbReference type="PANTHER" id="PTHR42920:SF5">
    <property type="entry name" value="EAMA DOMAIN-CONTAINING PROTEIN"/>
    <property type="match status" value="1"/>
</dbReference>
<comment type="subcellular location">
    <subcellularLocation>
        <location evidence="1">Cell membrane</location>
        <topology evidence="1">Multi-pass membrane protein</topology>
    </subcellularLocation>
</comment>
<evidence type="ECO:0000256" key="2">
    <source>
        <dbReference type="ARBA" id="ARBA00022475"/>
    </source>
</evidence>
<proteinExistence type="predicted"/>
<evidence type="ECO:0000256" key="7">
    <source>
        <dbReference type="SAM" id="Phobius"/>
    </source>
</evidence>
<feature type="transmembrane region" description="Helical" evidence="7">
    <location>
        <begin position="155"/>
        <end position="176"/>
    </location>
</feature>
<evidence type="ECO:0000256" key="6">
    <source>
        <dbReference type="SAM" id="MobiDB-lite"/>
    </source>
</evidence>
<dbReference type="EMBL" id="RWHX01000082">
    <property type="protein sequence ID" value="RSK74753.1"/>
    <property type="molecule type" value="Genomic_DNA"/>
</dbReference>
<keyword evidence="10" id="KW-1185">Reference proteome</keyword>
<feature type="transmembrane region" description="Helical" evidence="7">
    <location>
        <begin position="130"/>
        <end position="149"/>
    </location>
</feature>
<dbReference type="PANTHER" id="PTHR42920">
    <property type="entry name" value="OS03G0707200 PROTEIN-RELATED"/>
    <property type="match status" value="1"/>
</dbReference>
<evidence type="ECO:0000313" key="9">
    <source>
        <dbReference type="EMBL" id="RSK74753.1"/>
    </source>
</evidence>
<feature type="region of interest" description="Disordered" evidence="6">
    <location>
        <begin position="35"/>
        <end position="55"/>
    </location>
</feature>
<feature type="transmembrane region" description="Helical" evidence="7">
    <location>
        <begin position="337"/>
        <end position="358"/>
    </location>
</feature>
<dbReference type="Proteomes" id="UP000270216">
    <property type="component" value="Unassembled WGS sequence"/>
</dbReference>
<feature type="domain" description="EamA" evidence="8">
    <location>
        <begin position="218"/>
        <end position="354"/>
    </location>
</feature>
<feature type="transmembrane region" description="Helical" evidence="7">
    <location>
        <begin position="216"/>
        <end position="237"/>
    </location>
</feature>
<dbReference type="InterPro" id="IPR037185">
    <property type="entry name" value="EmrE-like"/>
</dbReference>
<accession>A0ABX9ZHK1</accession>
<evidence type="ECO:0000256" key="1">
    <source>
        <dbReference type="ARBA" id="ARBA00004651"/>
    </source>
</evidence>
<feature type="transmembrane region" description="Helical" evidence="7">
    <location>
        <begin position="282"/>
        <end position="300"/>
    </location>
</feature>
<feature type="transmembrane region" description="Helical" evidence="7">
    <location>
        <begin position="312"/>
        <end position="331"/>
    </location>
</feature>
<dbReference type="Gene3D" id="1.10.3730.20">
    <property type="match status" value="2"/>
</dbReference>
<feature type="transmembrane region" description="Helical" evidence="7">
    <location>
        <begin position="249"/>
        <end position="270"/>
    </location>
</feature>
<dbReference type="Pfam" id="PF00892">
    <property type="entry name" value="EamA"/>
    <property type="match status" value="2"/>
</dbReference>
<evidence type="ECO:0000313" key="10">
    <source>
        <dbReference type="Proteomes" id="UP000270216"/>
    </source>
</evidence>
<reference evidence="9 10" key="1">
    <citation type="submission" date="2018-12" db="EMBL/GenBank/DDBJ databases">
        <title>Whole genome sequence of a Pandoraea apista isolate from a patient with cystic fibrosis.</title>
        <authorList>
            <person name="Kenna D.T."/>
            <person name="Turton J.F."/>
        </authorList>
    </citation>
    <scope>NUCLEOTIDE SEQUENCE [LARGE SCALE GENOMIC DNA]</scope>
    <source>
        <strain evidence="9 10">Pa13324</strain>
    </source>
</reference>
<evidence type="ECO:0000256" key="5">
    <source>
        <dbReference type="ARBA" id="ARBA00023136"/>
    </source>
</evidence>
<evidence type="ECO:0000256" key="4">
    <source>
        <dbReference type="ARBA" id="ARBA00022989"/>
    </source>
</evidence>
<organism evidence="9 10">
    <name type="scientific">Pandoraea apista</name>
    <dbReference type="NCBI Taxonomy" id="93218"/>
    <lineage>
        <taxon>Bacteria</taxon>
        <taxon>Pseudomonadati</taxon>
        <taxon>Pseudomonadota</taxon>
        <taxon>Betaproteobacteria</taxon>
        <taxon>Burkholderiales</taxon>
        <taxon>Burkholderiaceae</taxon>
        <taxon>Pandoraea</taxon>
    </lineage>
</organism>
<keyword evidence="5 7" id="KW-0472">Membrane</keyword>
<evidence type="ECO:0000256" key="3">
    <source>
        <dbReference type="ARBA" id="ARBA00022692"/>
    </source>
</evidence>
<keyword evidence="4 7" id="KW-1133">Transmembrane helix</keyword>
<feature type="domain" description="EamA" evidence="8">
    <location>
        <begin position="70"/>
        <end position="199"/>
    </location>
</feature>
<gene>
    <name evidence="9" type="ORF">EJE83_24775</name>
</gene>
<feature type="transmembrane region" description="Helical" evidence="7">
    <location>
        <begin position="91"/>
        <end position="110"/>
    </location>
</feature>
<dbReference type="SUPFAM" id="SSF103481">
    <property type="entry name" value="Multidrug resistance efflux transporter EmrE"/>
    <property type="match status" value="2"/>
</dbReference>
<feature type="compositionally biased region" description="Polar residues" evidence="6">
    <location>
        <begin position="41"/>
        <end position="53"/>
    </location>
</feature>
<dbReference type="InterPro" id="IPR051258">
    <property type="entry name" value="Diverse_Substrate_Transporter"/>
</dbReference>
<comment type="caution">
    <text evidence="9">The sequence shown here is derived from an EMBL/GenBank/DDBJ whole genome shotgun (WGS) entry which is preliminary data.</text>
</comment>
<keyword evidence="3 7" id="KW-0812">Transmembrane</keyword>
<feature type="transmembrane region" description="Helical" evidence="7">
    <location>
        <begin position="183"/>
        <end position="201"/>
    </location>
</feature>
<keyword evidence="2" id="KW-1003">Cell membrane</keyword>
<name>A0ABX9ZHK1_9BURK</name>
<feature type="transmembrane region" description="Helical" evidence="7">
    <location>
        <begin position="63"/>
        <end position="85"/>
    </location>
</feature>
<protein>
    <submittedName>
        <fullName evidence="9">DMT family transporter</fullName>
    </submittedName>
</protein>